<name>F0XPT0_GROCL</name>
<dbReference type="RefSeq" id="XP_014169861.1">
    <property type="nucleotide sequence ID" value="XM_014314386.1"/>
</dbReference>
<sequence length="99" mass="10837">MQDGGNVFPPPSLAQSPGSWSLRQQSELVTQLRYFQNVTEIPVCNSILSQAVIYINIGNTVEILSVKVAGCNQKAARFLKDPCHRFGVQCAVGLVLIYV</sequence>
<dbReference type="AlphaFoldDB" id="F0XPT0"/>
<keyword evidence="2" id="KW-1185">Reference proteome</keyword>
<evidence type="ECO:0000313" key="1">
    <source>
        <dbReference type="EMBL" id="EFX00379.1"/>
    </source>
</evidence>
<organism evidence="2">
    <name type="scientific">Grosmannia clavigera (strain kw1407 / UAMH 11150)</name>
    <name type="common">Blue stain fungus</name>
    <name type="synonym">Graphiocladiella clavigera</name>
    <dbReference type="NCBI Taxonomy" id="655863"/>
    <lineage>
        <taxon>Eukaryota</taxon>
        <taxon>Fungi</taxon>
        <taxon>Dikarya</taxon>
        <taxon>Ascomycota</taxon>
        <taxon>Pezizomycotina</taxon>
        <taxon>Sordariomycetes</taxon>
        <taxon>Sordariomycetidae</taxon>
        <taxon>Ophiostomatales</taxon>
        <taxon>Ophiostomataceae</taxon>
        <taxon>Leptographium</taxon>
    </lineage>
</organism>
<accession>F0XPT0</accession>
<dbReference type="Proteomes" id="UP000007796">
    <property type="component" value="Unassembled WGS sequence"/>
</dbReference>
<gene>
    <name evidence="1" type="ORF">CMQ_7381</name>
</gene>
<dbReference type="HOGENOM" id="CLU_2320646_0_0_1"/>
<dbReference type="GeneID" id="25980919"/>
<dbReference type="EMBL" id="GL629801">
    <property type="protein sequence ID" value="EFX00379.1"/>
    <property type="molecule type" value="Genomic_DNA"/>
</dbReference>
<protein>
    <submittedName>
        <fullName evidence="1">Uncharacterized protein</fullName>
    </submittedName>
</protein>
<evidence type="ECO:0000313" key="2">
    <source>
        <dbReference type="Proteomes" id="UP000007796"/>
    </source>
</evidence>
<dbReference type="InParanoid" id="F0XPT0"/>
<proteinExistence type="predicted"/>
<reference evidence="1 2" key="1">
    <citation type="journal article" date="2011" name="Proc. Natl. Acad. Sci. U.S.A.">
        <title>Genome and transcriptome analyses of the mountain pine beetle-fungal symbiont Grosmannia clavigera, a lodgepole pine pathogen.</title>
        <authorList>
            <person name="DiGuistini S."/>
            <person name="Wang Y."/>
            <person name="Liao N.Y."/>
            <person name="Taylor G."/>
            <person name="Tanguay P."/>
            <person name="Feau N."/>
            <person name="Henrissat B."/>
            <person name="Chan S.K."/>
            <person name="Hesse-Orce U."/>
            <person name="Alamouti S.M."/>
            <person name="Tsui C.K.M."/>
            <person name="Docking R.T."/>
            <person name="Levasseur A."/>
            <person name="Haridas S."/>
            <person name="Robertson G."/>
            <person name="Birol I."/>
            <person name="Holt R.A."/>
            <person name="Marra M.A."/>
            <person name="Hamelin R.C."/>
            <person name="Hirst M."/>
            <person name="Jones S.J.M."/>
            <person name="Bohlmann J."/>
            <person name="Breuil C."/>
        </authorList>
    </citation>
    <scope>NUCLEOTIDE SEQUENCE [LARGE SCALE GENOMIC DNA]</scope>
    <source>
        <strain evidence="2">kw1407 / UAMH 11150</strain>
    </source>
</reference>